<feature type="transmembrane region" description="Helical" evidence="3">
    <location>
        <begin position="76"/>
        <end position="103"/>
    </location>
</feature>
<keyword evidence="1" id="KW-1015">Disulfide bond</keyword>
<dbReference type="VEuPathDB" id="ToxoDB:BESB_076380"/>
<dbReference type="KEGG" id="bbes:BESB_076380"/>
<name>A0A2A9MAU0_BESBE</name>
<dbReference type="EMBL" id="NWUJ01000008">
    <property type="protein sequence ID" value="PFH33421.1"/>
    <property type="molecule type" value="Genomic_DNA"/>
</dbReference>
<dbReference type="Gene3D" id="3.90.550.10">
    <property type="entry name" value="Spore Coat Polysaccharide Biosynthesis Protein SpsA, Chain A"/>
    <property type="match status" value="1"/>
</dbReference>
<dbReference type="GO" id="GO:0004653">
    <property type="term" value="F:polypeptide N-acetylgalactosaminyltransferase activity"/>
    <property type="evidence" value="ECO:0007669"/>
    <property type="project" value="TreeGrafter"/>
</dbReference>
<sequence length="520" mass="57374">MKATSAPPSGGITRAQGDEAQTRVGETSTAVVGRRSAEQCGAGHRTTEAGKILCSDRPSDNGMALPKGDKKLRKDLVGLSGLLWAVLVMLLVAAVLSSLLLVFPAINEYPEVLDFRSLSVQLVQITQSLREAQQEKQPNPQLTASIDDQSASSNDTVAIGIDTVRRPLSDSALSGARGYGDYLHSWRRAPSPPPDLDAQLEGAPYTTFNGSKRGSIDFDKVAPDECKILHFGFGHVLRRANYELALLPAASIIITFYNEHPSVLYRTLDSVLNRTPPQLLEEVILIDDGSTFPFATETNAPYSLSKYIRNFPKVRLLRHSTPKGVAVARSTGIRAAKGRIFVVLDSHVEVGIRWLEPLVARVATNPNTVVFPEVDTVDSQTWEIKTPRTGCTLGLVWSLKEQSFPLGSPGGRPFSPGAYRPSPMIRRSVFAGDKSYFLQHGGYDEKMRFSGENIELSLRQWQCGGRVECSPCSRVFRLVRNDGNTESVPRYSVMSNKMRIMAVWMDEYAALSWYKEHFRT</sequence>
<dbReference type="SUPFAM" id="SSF53448">
    <property type="entry name" value="Nucleotide-diphospho-sugar transferases"/>
    <property type="match status" value="1"/>
</dbReference>
<keyword evidence="3" id="KW-0472">Membrane</keyword>
<dbReference type="PANTHER" id="PTHR11675:SF126">
    <property type="entry name" value="RICIN B LECTIN DOMAIN-CONTAINING PROTEIN"/>
    <property type="match status" value="1"/>
</dbReference>
<proteinExistence type="predicted"/>
<protein>
    <submittedName>
        <fullName evidence="5">Glycosyltransferase, group 2 family protein</fullName>
    </submittedName>
</protein>
<dbReference type="GeneID" id="40312564"/>
<evidence type="ECO:0000259" key="4">
    <source>
        <dbReference type="Pfam" id="PF00535"/>
    </source>
</evidence>
<evidence type="ECO:0000256" key="2">
    <source>
        <dbReference type="SAM" id="MobiDB-lite"/>
    </source>
</evidence>
<evidence type="ECO:0000313" key="5">
    <source>
        <dbReference type="EMBL" id="PFH33421.1"/>
    </source>
</evidence>
<dbReference type="InterPro" id="IPR029044">
    <property type="entry name" value="Nucleotide-diphossugar_trans"/>
</dbReference>
<gene>
    <name evidence="5" type="ORF">BESB_076380</name>
</gene>
<organism evidence="5 6">
    <name type="scientific">Besnoitia besnoiti</name>
    <name type="common">Apicomplexan protozoan</name>
    <dbReference type="NCBI Taxonomy" id="94643"/>
    <lineage>
        <taxon>Eukaryota</taxon>
        <taxon>Sar</taxon>
        <taxon>Alveolata</taxon>
        <taxon>Apicomplexa</taxon>
        <taxon>Conoidasida</taxon>
        <taxon>Coccidia</taxon>
        <taxon>Eucoccidiorida</taxon>
        <taxon>Eimeriorina</taxon>
        <taxon>Sarcocystidae</taxon>
        <taxon>Besnoitia</taxon>
    </lineage>
</organism>
<feature type="region of interest" description="Disordered" evidence="2">
    <location>
        <begin position="1"/>
        <end position="29"/>
    </location>
</feature>
<feature type="domain" description="Glycosyltransferase 2-like" evidence="4">
    <location>
        <begin position="251"/>
        <end position="396"/>
    </location>
</feature>
<keyword evidence="6" id="KW-1185">Reference proteome</keyword>
<evidence type="ECO:0000256" key="1">
    <source>
        <dbReference type="ARBA" id="ARBA00023157"/>
    </source>
</evidence>
<dbReference type="Pfam" id="PF00535">
    <property type="entry name" value="Glycos_transf_2"/>
    <property type="match status" value="1"/>
</dbReference>
<reference evidence="5 6" key="1">
    <citation type="submission" date="2017-09" db="EMBL/GenBank/DDBJ databases">
        <title>Genome sequencing of Besnoitia besnoiti strain Bb-Ger1.</title>
        <authorList>
            <person name="Schares G."/>
            <person name="Venepally P."/>
            <person name="Lorenzi H.A."/>
        </authorList>
    </citation>
    <scope>NUCLEOTIDE SEQUENCE [LARGE SCALE GENOMIC DNA]</scope>
    <source>
        <strain evidence="5 6">Bb-Ger1</strain>
    </source>
</reference>
<comment type="caution">
    <text evidence="5">The sequence shown here is derived from an EMBL/GenBank/DDBJ whole genome shotgun (WGS) entry which is preliminary data.</text>
</comment>
<dbReference type="GO" id="GO:0006493">
    <property type="term" value="P:protein O-linked glycosylation"/>
    <property type="evidence" value="ECO:0007669"/>
    <property type="project" value="TreeGrafter"/>
</dbReference>
<accession>A0A2A9MAU0</accession>
<evidence type="ECO:0000256" key="3">
    <source>
        <dbReference type="SAM" id="Phobius"/>
    </source>
</evidence>
<keyword evidence="3" id="KW-0812">Transmembrane</keyword>
<dbReference type="PANTHER" id="PTHR11675">
    <property type="entry name" value="N-ACETYLGALACTOSAMINYLTRANSFERASE"/>
    <property type="match status" value="1"/>
</dbReference>
<dbReference type="Proteomes" id="UP000224006">
    <property type="component" value="Chromosome VII"/>
</dbReference>
<dbReference type="InterPro" id="IPR001173">
    <property type="entry name" value="Glyco_trans_2-like"/>
</dbReference>
<keyword evidence="3" id="KW-1133">Transmembrane helix</keyword>
<dbReference type="GO" id="GO:0005794">
    <property type="term" value="C:Golgi apparatus"/>
    <property type="evidence" value="ECO:0007669"/>
    <property type="project" value="TreeGrafter"/>
</dbReference>
<feature type="region of interest" description="Disordered" evidence="2">
    <location>
        <begin position="131"/>
        <end position="150"/>
    </location>
</feature>
<dbReference type="STRING" id="94643.A0A2A9MAU0"/>
<evidence type="ECO:0000313" key="6">
    <source>
        <dbReference type="Proteomes" id="UP000224006"/>
    </source>
</evidence>
<dbReference type="RefSeq" id="XP_029217430.1">
    <property type="nucleotide sequence ID" value="XM_029365999.1"/>
</dbReference>
<dbReference type="AlphaFoldDB" id="A0A2A9MAU0"/>
<dbReference type="OrthoDB" id="330637at2759"/>
<keyword evidence="5" id="KW-0808">Transferase</keyword>